<evidence type="ECO:0000256" key="1">
    <source>
        <dbReference type="SAM" id="Phobius"/>
    </source>
</evidence>
<sequence length="115" mass="13253">MHLRGPCKPPSVKIGKNQRNRDWNSELTSIYYDVLHVVNKYLIHFITLLVIEYVVTHGLGRVITSMTLRLLEGAEDSHFSISKYRVVLGLIRRLLPRLSESLCLSIRSDMSVNFI</sequence>
<gene>
    <name evidence="2" type="ORF">AVEN_110696_1</name>
</gene>
<dbReference type="EMBL" id="BGPR01000032">
    <property type="protein sequence ID" value="GBL83391.1"/>
    <property type="molecule type" value="Genomic_DNA"/>
</dbReference>
<comment type="caution">
    <text evidence="2">The sequence shown here is derived from an EMBL/GenBank/DDBJ whole genome shotgun (WGS) entry which is preliminary data.</text>
</comment>
<keyword evidence="1" id="KW-1133">Transmembrane helix</keyword>
<organism evidence="2 3">
    <name type="scientific">Araneus ventricosus</name>
    <name type="common">Orbweaver spider</name>
    <name type="synonym">Epeira ventricosa</name>
    <dbReference type="NCBI Taxonomy" id="182803"/>
    <lineage>
        <taxon>Eukaryota</taxon>
        <taxon>Metazoa</taxon>
        <taxon>Ecdysozoa</taxon>
        <taxon>Arthropoda</taxon>
        <taxon>Chelicerata</taxon>
        <taxon>Arachnida</taxon>
        <taxon>Araneae</taxon>
        <taxon>Araneomorphae</taxon>
        <taxon>Entelegynae</taxon>
        <taxon>Araneoidea</taxon>
        <taxon>Araneidae</taxon>
        <taxon>Araneus</taxon>
    </lineage>
</organism>
<feature type="transmembrane region" description="Helical" evidence="1">
    <location>
        <begin position="41"/>
        <end position="60"/>
    </location>
</feature>
<accession>A0A4Y2ATP8</accession>
<reference evidence="2 3" key="1">
    <citation type="journal article" date="2019" name="Sci. Rep.">
        <title>Orb-weaving spider Araneus ventricosus genome elucidates the spidroin gene catalogue.</title>
        <authorList>
            <person name="Kono N."/>
            <person name="Nakamura H."/>
            <person name="Ohtoshi R."/>
            <person name="Moran D.A.P."/>
            <person name="Shinohara A."/>
            <person name="Yoshida Y."/>
            <person name="Fujiwara M."/>
            <person name="Mori M."/>
            <person name="Tomita M."/>
            <person name="Arakawa K."/>
        </authorList>
    </citation>
    <scope>NUCLEOTIDE SEQUENCE [LARGE SCALE GENOMIC DNA]</scope>
</reference>
<dbReference type="Proteomes" id="UP000499080">
    <property type="component" value="Unassembled WGS sequence"/>
</dbReference>
<evidence type="ECO:0000313" key="3">
    <source>
        <dbReference type="Proteomes" id="UP000499080"/>
    </source>
</evidence>
<evidence type="ECO:0000313" key="2">
    <source>
        <dbReference type="EMBL" id="GBL83391.1"/>
    </source>
</evidence>
<keyword evidence="3" id="KW-1185">Reference proteome</keyword>
<keyword evidence="1" id="KW-0472">Membrane</keyword>
<proteinExistence type="predicted"/>
<protein>
    <submittedName>
        <fullName evidence="2">Uncharacterized protein</fullName>
    </submittedName>
</protein>
<dbReference type="AlphaFoldDB" id="A0A4Y2ATP8"/>
<keyword evidence="1" id="KW-0812">Transmembrane</keyword>
<name>A0A4Y2ATP8_ARAVE</name>